<dbReference type="GO" id="GO:0015074">
    <property type="term" value="P:DNA integration"/>
    <property type="evidence" value="ECO:0007669"/>
    <property type="project" value="InterPro"/>
</dbReference>
<dbReference type="SUPFAM" id="SSF56349">
    <property type="entry name" value="DNA breaking-rejoining enzymes"/>
    <property type="match status" value="1"/>
</dbReference>
<keyword evidence="1" id="KW-0233">DNA recombination</keyword>
<dbReference type="GO" id="GO:0006310">
    <property type="term" value="P:DNA recombination"/>
    <property type="evidence" value="ECO:0007669"/>
    <property type="project" value="UniProtKB-KW"/>
</dbReference>
<dbReference type="InterPro" id="IPR013762">
    <property type="entry name" value="Integrase-like_cat_sf"/>
</dbReference>
<dbReference type="EMBL" id="HBKN01051708">
    <property type="protein sequence ID" value="CAE2342344.1"/>
    <property type="molecule type" value="Transcribed_RNA"/>
</dbReference>
<reference evidence="3" key="1">
    <citation type="submission" date="2021-01" db="EMBL/GenBank/DDBJ databases">
        <authorList>
            <person name="Corre E."/>
            <person name="Pelletier E."/>
            <person name="Niang G."/>
            <person name="Scheremetjew M."/>
            <person name="Finn R."/>
            <person name="Kale V."/>
            <person name="Holt S."/>
            <person name="Cochrane G."/>
            <person name="Meng A."/>
            <person name="Brown T."/>
            <person name="Cohen L."/>
        </authorList>
    </citation>
    <scope>NUCLEOTIDE SEQUENCE</scope>
    <source>
        <strain evidence="3">CCMP 2712</strain>
    </source>
</reference>
<name>A0A7S4UEF9_GUITH</name>
<feature type="region of interest" description="Disordered" evidence="2">
    <location>
        <begin position="679"/>
        <end position="705"/>
    </location>
</feature>
<dbReference type="Gene3D" id="1.10.443.10">
    <property type="entry name" value="Intergrase catalytic core"/>
    <property type="match status" value="1"/>
</dbReference>
<gene>
    <name evidence="3" type="ORF">GTHE00462_LOCUS40340</name>
</gene>
<sequence length="851" mass="95687">MDEHQRTGECGQAACEQIPSAATQAAQAAEAFGASELQAVPQAQNAALSRRELPRLEDSEQLRRDLEDILNNNLADSTRKMYHGHMTHFIEFLYARDDDFGLITAALKEDIEAEEGRKTADNLPSLPYLHQILTQRNPIPIDMVKFTGEHFMFWITHLLRQKPDLAFATCGTYRSALMYLLHLYRVPELKFTEVQSELSRSFVELKEKCNRKPARNRSVEVTMGKDPLPFAVYQVLGTVMLAKAEREFIWGRTFMVLSWNLMSRSSNTAALMYNHLDFANDAFQFYINHQNNDQAGERARDPKHVYANTCNPAICPILALGIYWLMFPPNHPTSGGRLFPGSNQYERFKKLFSQRLLRDSEVLEALENNALHVGDLGTHSIRKGSATYTASGTTFGPSITAICQRAGWKMGIIQDTHLRYERAGDQQVGRTCCGLPTDRPEFAALPPMFWCENREGREAINEVMDQVYPHVRENARLRTLVEQSLASVVYHETFLRKVMPRNHPLFRTELFIHQGYLDTLKKWVTTEAHGRVPTGITPHTSIMQDLAELKGQVMEMKNLMMTMAGGRGATDGIHPSAGQWGGPPGAVASEMTVTATGNNSRDSRVNAVTVSGDFVQNVLDSQSRMLHSQSRLLEAQNRFNEKMDTLLIRTEQGRVSNTGIRQIPDEAGTGMPLPRSIHGGSAMDSRSAHISPASGSLAAMPSGSGGGTGSQVDACKFEWGGNTTRSMYMIYHFGHAETKLPPFKSLRGKDFPTKSDGKRHSDLKFMVRMIDAEASALGIYKANPNRREADFIFDHCENYLFEQYQRVTGAIPAQEDVSNFSLLCWLTVVAVLRPKERIRKRRRVDRSCNER</sequence>
<evidence type="ECO:0000313" key="3">
    <source>
        <dbReference type="EMBL" id="CAE2342344.1"/>
    </source>
</evidence>
<organism evidence="3">
    <name type="scientific">Guillardia theta</name>
    <name type="common">Cryptophyte</name>
    <name type="synonym">Cryptomonas phi</name>
    <dbReference type="NCBI Taxonomy" id="55529"/>
    <lineage>
        <taxon>Eukaryota</taxon>
        <taxon>Cryptophyceae</taxon>
        <taxon>Pyrenomonadales</taxon>
        <taxon>Geminigeraceae</taxon>
        <taxon>Guillardia</taxon>
    </lineage>
</organism>
<evidence type="ECO:0000256" key="2">
    <source>
        <dbReference type="SAM" id="MobiDB-lite"/>
    </source>
</evidence>
<evidence type="ECO:0000256" key="1">
    <source>
        <dbReference type="ARBA" id="ARBA00023172"/>
    </source>
</evidence>
<dbReference type="InterPro" id="IPR011010">
    <property type="entry name" value="DNA_brk_join_enz"/>
</dbReference>
<dbReference type="AlphaFoldDB" id="A0A7S4UEF9"/>
<protein>
    <submittedName>
        <fullName evidence="3">Uncharacterized protein</fullName>
    </submittedName>
</protein>
<proteinExistence type="predicted"/>
<accession>A0A7S4UEF9</accession>
<dbReference type="GO" id="GO:0003677">
    <property type="term" value="F:DNA binding"/>
    <property type="evidence" value="ECO:0007669"/>
    <property type="project" value="InterPro"/>
</dbReference>